<evidence type="ECO:0000313" key="2">
    <source>
        <dbReference type="EMBL" id="GAA2116700.1"/>
    </source>
</evidence>
<gene>
    <name evidence="2" type="ORF">GCM10009843_07100</name>
</gene>
<dbReference type="Proteomes" id="UP001500575">
    <property type="component" value="Unassembled WGS sequence"/>
</dbReference>
<evidence type="ECO:0000256" key="1">
    <source>
        <dbReference type="SAM" id="MobiDB-lite"/>
    </source>
</evidence>
<organism evidence="2 3">
    <name type="scientific">Nocardioides bigeumensis</name>
    <dbReference type="NCBI Taxonomy" id="433657"/>
    <lineage>
        <taxon>Bacteria</taxon>
        <taxon>Bacillati</taxon>
        <taxon>Actinomycetota</taxon>
        <taxon>Actinomycetes</taxon>
        <taxon>Propionibacteriales</taxon>
        <taxon>Nocardioidaceae</taxon>
        <taxon>Nocardioides</taxon>
    </lineage>
</organism>
<dbReference type="EMBL" id="BAAAQQ010000002">
    <property type="protein sequence ID" value="GAA2116700.1"/>
    <property type="molecule type" value="Genomic_DNA"/>
</dbReference>
<proteinExistence type="predicted"/>
<feature type="compositionally biased region" description="Basic and acidic residues" evidence="1">
    <location>
        <begin position="38"/>
        <end position="50"/>
    </location>
</feature>
<reference evidence="2 3" key="1">
    <citation type="journal article" date="2019" name="Int. J. Syst. Evol. Microbiol.">
        <title>The Global Catalogue of Microorganisms (GCM) 10K type strain sequencing project: providing services to taxonomists for standard genome sequencing and annotation.</title>
        <authorList>
            <consortium name="The Broad Institute Genomics Platform"/>
            <consortium name="The Broad Institute Genome Sequencing Center for Infectious Disease"/>
            <person name="Wu L."/>
            <person name="Ma J."/>
        </authorList>
    </citation>
    <scope>NUCLEOTIDE SEQUENCE [LARGE SCALE GENOMIC DNA]</scope>
    <source>
        <strain evidence="2 3">JCM 16021</strain>
    </source>
</reference>
<keyword evidence="3" id="KW-1185">Reference proteome</keyword>
<name>A0ABN2XU10_9ACTN</name>
<feature type="region of interest" description="Disordered" evidence="1">
    <location>
        <begin position="38"/>
        <end position="57"/>
    </location>
</feature>
<protein>
    <submittedName>
        <fullName evidence="2">Uncharacterized protein</fullName>
    </submittedName>
</protein>
<sequence length="76" mass="8192">MRKVGVEEELLIVDPSSGEVVSLSAAVLRARVEAADSRSARGGGRVEDAQLRAARVPRRSAEPDRIVRSRIVRGQA</sequence>
<comment type="caution">
    <text evidence="2">The sequence shown here is derived from an EMBL/GenBank/DDBJ whole genome shotgun (WGS) entry which is preliminary data.</text>
</comment>
<evidence type="ECO:0000313" key="3">
    <source>
        <dbReference type="Proteomes" id="UP001500575"/>
    </source>
</evidence>
<dbReference type="RefSeq" id="WP_344302240.1">
    <property type="nucleotide sequence ID" value="NZ_BAAAQQ010000002.1"/>
</dbReference>
<accession>A0ABN2XU10</accession>